<keyword evidence="15" id="KW-1185">Reference proteome</keyword>
<feature type="transmembrane region" description="Helical" evidence="12">
    <location>
        <begin position="786"/>
        <end position="813"/>
    </location>
</feature>
<dbReference type="SUPFAM" id="SSF48726">
    <property type="entry name" value="Immunoglobulin"/>
    <property type="match status" value="5"/>
</dbReference>
<evidence type="ECO:0000256" key="7">
    <source>
        <dbReference type="ARBA" id="ARBA00023136"/>
    </source>
</evidence>
<dbReference type="PROSITE" id="PS50853">
    <property type="entry name" value="FN3"/>
    <property type="match status" value="2"/>
</dbReference>
<proteinExistence type="predicted"/>
<reference evidence="16" key="1">
    <citation type="submission" date="2025-08" db="UniProtKB">
        <authorList>
            <consortium name="RefSeq"/>
        </authorList>
    </citation>
    <scope>IDENTIFICATION</scope>
    <source>
        <strain evidence="16">Aabys</strain>
        <tissue evidence="16">Whole body</tissue>
    </source>
</reference>
<feature type="domain" description="Ig-like" evidence="13">
    <location>
        <begin position="262"/>
        <end position="350"/>
    </location>
</feature>
<dbReference type="PANTHER" id="PTHR45080:SF33">
    <property type="entry name" value="IG-LIKE DOMAIN-CONTAINING PROTEIN"/>
    <property type="match status" value="1"/>
</dbReference>
<feature type="domain" description="Ig-like" evidence="13">
    <location>
        <begin position="355"/>
        <end position="455"/>
    </location>
</feature>
<comment type="subcellular location">
    <subcellularLocation>
        <location evidence="1">Membrane</location>
        <topology evidence="1">Single-pass membrane protein</topology>
    </subcellularLocation>
</comment>
<dbReference type="InterPro" id="IPR036116">
    <property type="entry name" value="FN3_sf"/>
</dbReference>
<keyword evidence="10" id="KW-0393">Immunoglobulin domain</keyword>
<dbReference type="GeneID" id="101892087"/>
<protein>
    <submittedName>
        <fullName evidence="16">Fasciclin-2 isoform X1</fullName>
    </submittedName>
</protein>
<feature type="domain" description="Ig-like" evidence="13">
    <location>
        <begin position="38"/>
        <end position="166"/>
    </location>
</feature>
<keyword evidence="2 12" id="KW-0812">Transmembrane</keyword>
<dbReference type="CDD" id="cd00063">
    <property type="entry name" value="FN3"/>
    <property type="match status" value="2"/>
</dbReference>
<evidence type="ECO:0000256" key="12">
    <source>
        <dbReference type="SAM" id="Phobius"/>
    </source>
</evidence>
<evidence type="ECO:0000256" key="11">
    <source>
        <dbReference type="SAM" id="MobiDB-lite"/>
    </source>
</evidence>
<dbReference type="SMART" id="SM00408">
    <property type="entry name" value="IGc2"/>
    <property type="match status" value="4"/>
</dbReference>
<keyword evidence="6 12" id="KW-1133">Transmembrane helix</keyword>
<dbReference type="InterPro" id="IPR009138">
    <property type="entry name" value="Neural_cell_adh"/>
</dbReference>
<evidence type="ECO:0000256" key="10">
    <source>
        <dbReference type="ARBA" id="ARBA00023319"/>
    </source>
</evidence>
<dbReference type="InterPro" id="IPR036179">
    <property type="entry name" value="Ig-like_dom_sf"/>
</dbReference>
<dbReference type="PRINTS" id="PR01838">
    <property type="entry name" value="NCAMFAMILY"/>
</dbReference>
<dbReference type="InterPro" id="IPR013783">
    <property type="entry name" value="Ig-like_fold"/>
</dbReference>
<evidence type="ECO:0000256" key="8">
    <source>
        <dbReference type="ARBA" id="ARBA00023157"/>
    </source>
</evidence>
<dbReference type="Gene3D" id="2.60.40.10">
    <property type="entry name" value="Immunoglobulins"/>
    <property type="match status" value="7"/>
</dbReference>
<dbReference type="PANTHER" id="PTHR45080">
    <property type="entry name" value="CONTACTIN 5"/>
    <property type="match status" value="1"/>
</dbReference>
<feature type="domain" description="Fibronectin type-III" evidence="14">
    <location>
        <begin position="556"/>
        <end position="654"/>
    </location>
</feature>
<organism evidence="15 16">
    <name type="scientific">Musca domestica</name>
    <name type="common">House fly</name>
    <dbReference type="NCBI Taxonomy" id="7370"/>
    <lineage>
        <taxon>Eukaryota</taxon>
        <taxon>Metazoa</taxon>
        <taxon>Ecdysozoa</taxon>
        <taxon>Arthropoda</taxon>
        <taxon>Hexapoda</taxon>
        <taxon>Insecta</taxon>
        <taxon>Pterygota</taxon>
        <taxon>Neoptera</taxon>
        <taxon>Endopterygota</taxon>
        <taxon>Diptera</taxon>
        <taxon>Brachycera</taxon>
        <taxon>Muscomorpha</taxon>
        <taxon>Muscoidea</taxon>
        <taxon>Muscidae</taxon>
        <taxon>Musca</taxon>
    </lineage>
</organism>
<name>A0ABM3UXR5_MUSDO</name>
<feature type="compositionally biased region" description="Pro residues" evidence="11">
    <location>
        <begin position="854"/>
        <end position="866"/>
    </location>
</feature>
<keyword evidence="4" id="KW-0677">Repeat</keyword>
<evidence type="ECO:0000256" key="3">
    <source>
        <dbReference type="ARBA" id="ARBA00022729"/>
    </source>
</evidence>
<evidence type="ECO:0000256" key="4">
    <source>
        <dbReference type="ARBA" id="ARBA00022737"/>
    </source>
</evidence>
<evidence type="ECO:0000259" key="13">
    <source>
        <dbReference type="PROSITE" id="PS50835"/>
    </source>
</evidence>
<gene>
    <name evidence="16" type="primary">LOC101892087</name>
</gene>
<dbReference type="SUPFAM" id="SSF49265">
    <property type="entry name" value="Fibronectin type III"/>
    <property type="match status" value="1"/>
</dbReference>
<keyword evidence="3" id="KW-0732">Signal</keyword>
<dbReference type="SMART" id="SM00409">
    <property type="entry name" value="IG"/>
    <property type="match status" value="5"/>
</dbReference>
<dbReference type="InterPro" id="IPR050958">
    <property type="entry name" value="Cell_Adh-Cytoskel_Orgn"/>
</dbReference>
<evidence type="ECO:0000313" key="15">
    <source>
        <dbReference type="Proteomes" id="UP001652621"/>
    </source>
</evidence>
<dbReference type="SMART" id="SM00060">
    <property type="entry name" value="FN3"/>
    <property type="match status" value="2"/>
</dbReference>
<dbReference type="InterPro" id="IPR003598">
    <property type="entry name" value="Ig_sub2"/>
</dbReference>
<evidence type="ECO:0000256" key="2">
    <source>
        <dbReference type="ARBA" id="ARBA00022692"/>
    </source>
</evidence>
<evidence type="ECO:0000256" key="5">
    <source>
        <dbReference type="ARBA" id="ARBA00022889"/>
    </source>
</evidence>
<feature type="region of interest" description="Disordered" evidence="11">
    <location>
        <begin position="822"/>
        <end position="894"/>
    </location>
</feature>
<keyword evidence="5" id="KW-0130">Cell adhesion</keyword>
<evidence type="ECO:0000256" key="1">
    <source>
        <dbReference type="ARBA" id="ARBA00004167"/>
    </source>
</evidence>
<dbReference type="Pfam" id="PF00041">
    <property type="entry name" value="fn3"/>
    <property type="match status" value="2"/>
</dbReference>
<feature type="compositionally biased region" description="Polar residues" evidence="11">
    <location>
        <begin position="882"/>
        <end position="894"/>
    </location>
</feature>
<keyword evidence="9" id="KW-0325">Glycoprotein</keyword>
<feature type="domain" description="Ig-like" evidence="13">
    <location>
        <begin position="460"/>
        <end position="550"/>
    </location>
</feature>
<feature type="domain" description="Ig-like" evidence="13">
    <location>
        <begin position="185"/>
        <end position="255"/>
    </location>
</feature>
<keyword evidence="8" id="KW-1015">Disulfide bond</keyword>
<dbReference type="InterPro" id="IPR013098">
    <property type="entry name" value="Ig_I-set"/>
</dbReference>
<dbReference type="InterPro" id="IPR007110">
    <property type="entry name" value="Ig-like_dom"/>
</dbReference>
<accession>A0ABM3UXR5</accession>
<evidence type="ECO:0000259" key="14">
    <source>
        <dbReference type="PROSITE" id="PS50853"/>
    </source>
</evidence>
<feature type="domain" description="Fibronectin type-III" evidence="14">
    <location>
        <begin position="670"/>
        <end position="770"/>
    </location>
</feature>
<dbReference type="CDD" id="cd00096">
    <property type="entry name" value="Ig"/>
    <property type="match status" value="2"/>
</dbReference>
<dbReference type="InterPro" id="IPR003599">
    <property type="entry name" value="Ig_sub"/>
</dbReference>
<evidence type="ECO:0000256" key="6">
    <source>
        <dbReference type="ARBA" id="ARBA00022989"/>
    </source>
</evidence>
<evidence type="ECO:0000313" key="16">
    <source>
        <dbReference type="RefSeq" id="XP_058978301.1"/>
    </source>
</evidence>
<dbReference type="Pfam" id="PF13927">
    <property type="entry name" value="Ig_3"/>
    <property type="match status" value="2"/>
</dbReference>
<dbReference type="Pfam" id="PF07679">
    <property type="entry name" value="I-set"/>
    <property type="match status" value="2"/>
</dbReference>
<sequence>MGPIGKLKLGQNPMATATIAAVVILMNFIVIASAADVPKLEIFPSQKVQRKAVGQAMILTCRPNVPSPNLVADLQWKDNMNNTILPKPIVKQMSNMHQIYQPVYDSKGHRIRENTGRNPPMFTEYMTGTESLALIINHLSVEMEGKYYCTASYATNEILETSVTVKTYVGITWTNAPENQNPILGEDYVVRCEVKADPNPTIDWLRDGDQIRTGEKYVVETNGLLIRNVQESDDGIYTCRAAVLETGELVERTIRVEVYSRPAITYLPTTLEATEGKPFSANCTATGKPVPEIFWIKDATQQNVATADRFQVNPLTGVLNINSVTQDDYGTYTCIAKNDAGVVDQKTKLNVLITPSIHFLYNVTGDSQKEIALTCRAKGRPAPEITFSRWGSDDEYAAGVQVDDERITLEQHFDEEKGESSGTLRIARAQRSDDGLYQCKARNTGGTAYATGHITVQFPPDFSHMKDLPPVFSWEERKVNLTCLAMSIPNATIEWRWNGKPLKDLNDKNLQIVGTGPRSDLIVHPVARQYYSVYKCVATNILGTSQIDIQLKEARVPEPVPAAEPKQLTATSITFDIRSPPVEFGMPITAFTVQYKEAINPDWSTAMNRSWSPDSPYIVEGLKPQTMYHFRFAARNQVGLGMWGVNTQQSTPKRSAPEEPKPLHSPVQNDIEEPVVVSPYSDHFELRWSVPADNGEPIDFYQVKYCPGVKMAGTWHELENQCQSVEVADSTSYEMSRLAGNTYYRIELRAHNIIGFSSPASVIMKTTRGIDVIQMAERQVLSSASIVGIAVGGVLLLLFIVDLLCCVTINMGVMASMCRRTKRSPSEIDEEAKLGSPNGWRFPKPNCSGQLVKEPPPSPLPLPPPVKLGGSPMVSPSDEKQPLQTPTESIKQNSTVEFDGKFVHSRSGEIIGKNSAV</sequence>
<dbReference type="RefSeq" id="XP_058978301.1">
    <property type="nucleotide sequence ID" value="XM_059122318.1"/>
</dbReference>
<dbReference type="Proteomes" id="UP001652621">
    <property type="component" value="Unplaced"/>
</dbReference>
<dbReference type="InterPro" id="IPR003961">
    <property type="entry name" value="FN3_dom"/>
</dbReference>
<evidence type="ECO:0000256" key="9">
    <source>
        <dbReference type="ARBA" id="ARBA00023180"/>
    </source>
</evidence>
<feature type="region of interest" description="Disordered" evidence="11">
    <location>
        <begin position="646"/>
        <end position="667"/>
    </location>
</feature>
<dbReference type="PROSITE" id="PS50835">
    <property type="entry name" value="IG_LIKE"/>
    <property type="match status" value="5"/>
</dbReference>
<keyword evidence="7 12" id="KW-0472">Membrane</keyword>